<gene>
    <name evidence="1" type="ORF">Spb1_36740</name>
</gene>
<keyword evidence="2" id="KW-1185">Reference proteome</keyword>
<dbReference type="Proteomes" id="UP000315349">
    <property type="component" value="Chromosome"/>
</dbReference>
<name>A0A518GT21_9PLAN</name>
<evidence type="ECO:0000313" key="1">
    <source>
        <dbReference type="EMBL" id="QDV31729.1"/>
    </source>
</evidence>
<dbReference type="EMBL" id="CP036299">
    <property type="protein sequence ID" value="QDV31729.1"/>
    <property type="molecule type" value="Genomic_DNA"/>
</dbReference>
<protein>
    <submittedName>
        <fullName evidence="1">Uncharacterized protein</fullName>
    </submittedName>
</protein>
<dbReference type="AlphaFoldDB" id="A0A518GT21"/>
<accession>A0A518GT21</accession>
<organism evidence="1 2">
    <name type="scientific">Planctopirus ephydatiae</name>
    <dbReference type="NCBI Taxonomy" id="2528019"/>
    <lineage>
        <taxon>Bacteria</taxon>
        <taxon>Pseudomonadati</taxon>
        <taxon>Planctomycetota</taxon>
        <taxon>Planctomycetia</taxon>
        <taxon>Planctomycetales</taxon>
        <taxon>Planctomycetaceae</taxon>
        <taxon>Planctopirus</taxon>
    </lineage>
</organism>
<evidence type="ECO:0000313" key="2">
    <source>
        <dbReference type="Proteomes" id="UP000315349"/>
    </source>
</evidence>
<dbReference type="KEGG" id="peh:Spb1_36740"/>
<sequence>MRKCGLVDGTLLDFINRTNVPILPNFLGSPSFRYSIPSKIFVEHGYSSCAESSQCEHLLKCSIWALQADFTW</sequence>
<reference evidence="1 2" key="1">
    <citation type="submission" date="2019-02" db="EMBL/GenBank/DDBJ databases">
        <title>Deep-cultivation of Planctomycetes and their phenomic and genomic characterization uncovers novel biology.</title>
        <authorList>
            <person name="Wiegand S."/>
            <person name="Jogler M."/>
            <person name="Boedeker C."/>
            <person name="Pinto D."/>
            <person name="Vollmers J."/>
            <person name="Rivas-Marin E."/>
            <person name="Kohn T."/>
            <person name="Peeters S.H."/>
            <person name="Heuer A."/>
            <person name="Rast P."/>
            <person name="Oberbeckmann S."/>
            <person name="Bunk B."/>
            <person name="Jeske O."/>
            <person name="Meyerdierks A."/>
            <person name="Storesund J.E."/>
            <person name="Kallscheuer N."/>
            <person name="Luecker S."/>
            <person name="Lage O.M."/>
            <person name="Pohl T."/>
            <person name="Merkel B.J."/>
            <person name="Hornburger P."/>
            <person name="Mueller R.-W."/>
            <person name="Bruemmer F."/>
            <person name="Labrenz M."/>
            <person name="Spormann A.M."/>
            <person name="Op den Camp H."/>
            <person name="Overmann J."/>
            <person name="Amann R."/>
            <person name="Jetten M.S.M."/>
            <person name="Mascher T."/>
            <person name="Medema M.H."/>
            <person name="Devos D.P."/>
            <person name="Kaster A.-K."/>
            <person name="Ovreas L."/>
            <person name="Rohde M."/>
            <person name="Galperin M.Y."/>
            <person name="Jogler C."/>
        </authorList>
    </citation>
    <scope>NUCLEOTIDE SEQUENCE [LARGE SCALE GENOMIC DNA]</scope>
    <source>
        <strain evidence="1 2">Spb1</strain>
    </source>
</reference>
<proteinExistence type="predicted"/>